<dbReference type="InterPro" id="IPR012839">
    <property type="entry name" value="Organic_radical_activase"/>
</dbReference>
<feature type="domain" description="Radical SAM core" evidence="9">
    <location>
        <begin position="20"/>
        <end position="257"/>
    </location>
</feature>
<dbReference type="EMBL" id="DVOT01000247">
    <property type="protein sequence ID" value="HIV29055.1"/>
    <property type="molecule type" value="Genomic_DNA"/>
</dbReference>
<sequence>MDGMYAAGEIRLNISDIQHYSTGDGDGIRTTVFFKGCNLRCPWCHNPETLSSLPQRLREGNRERLCGRWMAVEEVLEEILWDVDFYRESGGGATLSGGEVLLQAAGAAELCRRLRERGISVVIDTAGDVPYSAFAPLNRLGVEYFYDWKACPAEYERVIGGNPVRIYENLARLVADGQRVRVRVPLIPGLNDAPEYIAAMSEPLLKARVTSVELLPFHRLGSAKYAALGLEYPYKNVLPPTRAEIAAAVAAYAEHFAVTVGG</sequence>
<comment type="similarity">
    <text evidence="2">Belongs to the organic radical-activating enzymes family.</text>
</comment>
<evidence type="ECO:0000313" key="11">
    <source>
        <dbReference type="Proteomes" id="UP000886884"/>
    </source>
</evidence>
<dbReference type="InterPro" id="IPR058240">
    <property type="entry name" value="rSAM_sf"/>
</dbReference>
<dbReference type="PROSITE" id="PS01087">
    <property type="entry name" value="RADICAL_ACTIVATING"/>
    <property type="match status" value="1"/>
</dbReference>
<dbReference type="SUPFAM" id="SSF102114">
    <property type="entry name" value="Radical SAM enzymes"/>
    <property type="match status" value="1"/>
</dbReference>
<dbReference type="InterPro" id="IPR001989">
    <property type="entry name" value="Radical_activat_CS"/>
</dbReference>
<evidence type="ECO:0000256" key="5">
    <source>
        <dbReference type="ARBA" id="ARBA00022723"/>
    </source>
</evidence>
<keyword evidence="8" id="KW-0411">Iron-sulfur</keyword>
<dbReference type="PIRSF" id="PIRSF000371">
    <property type="entry name" value="PFL_act_enz"/>
    <property type="match status" value="1"/>
</dbReference>
<evidence type="ECO:0000256" key="8">
    <source>
        <dbReference type="ARBA" id="ARBA00023014"/>
    </source>
</evidence>
<dbReference type="SFLD" id="SFLDS00029">
    <property type="entry name" value="Radical_SAM"/>
    <property type="match status" value="1"/>
</dbReference>
<comment type="caution">
    <text evidence="10">The sequence shown here is derived from an EMBL/GenBank/DDBJ whole genome shotgun (WGS) entry which is preliminary data.</text>
</comment>
<keyword evidence="7" id="KW-0408">Iron</keyword>
<gene>
    <name evidence="10" type="ORF">IAA64_13925</name>
</gene>
<name>A0A9D1P9M5_9FIRM</name>
<reference evidence="10" key="2">
    <citation type="journal article" date="2021" name="PeerJ">
        <title>Extensive microbial diversity within the chicken gut microbiome revealed by metagenomics and culture.</title>
        <authorList>
            <person name="Gilroy R."/>
            <person name="Ravi A."/>
            <person name="Getino M."/>
            <person name="Pursley I."/>
            <person name="Horton D.L."/>
            <person name="Alikhan N.F."/>
            <person name="Baker D."/>
            <person name="Gharbi K."/>
            <person name="Hall N."/>
            <person name="Watson M."/>
            <person name="Adriaenssens E.M."/>
            <person name="Foster-Nyarko E."/>
            <person name="Jarju S."/>
            <person name="Secka A."/>
            <person name="Antonio M."/>
            <person name="Oren A."/>
            <person name="Chaudhuri R.R."/>
            <person name="La Ragione R."/>
            <person name="Hildebrand F."/>
            <person name="Pallen M.J."/>
        </authorList>
    </citation>
    <scope>NUCLEOTIDE SEQUENCE</scope>
    <source>
        <strain evidence="10">CHK183-6373</strain>
    </source>
</reference>
<evidence type="ECO:0000256" key="4">
    <source>
        <dbReference type="ARBA" id="ARBA00022691"/>
    </source>
</evidence>
<dbReference type="GO" id="GO:0016491">
    <property type="term" value="F:oxidoreductase activity"/>
    <property type="evidence" value="ECO:0007669"/>
    <property type="project" value="UniProtKB-KW"/>
</dbReference>
<evidence type="ECO:0000259" key="9">
    <source>
        <dbReference type="PROSITE" id="PS51918"/>
    </source>
</evidence>
<proteinExistence type="inferred from homology"/>
<protein>
    <submittedName>
        <fullName evidence="10">Radical SAM protein</fullName>
    </submittedName>
</protein>
<dbReference type="InterPro" id="IPR034457">
    <property type="entry name" value="Organic_radical-activating"/>
</dbReference>
<dbReference type="GO" id="GO:0046872">
    <property type="term" value="F:metal ion binding"/>
    <property type="evidence" value="ECO:0007669"/>
    <property type="project" value="UniProtKB-KW"/>
</dbReference>
<keyword evidence="5" id="KW-0479">Metal-binding</keyword>
<dbReference type="Proteomes" id="UP000886884">
    <property type="component" value="Unassembled WGS sequence"/>
</dbReference>
<evidence type="ECO:0000256" key="3">
    <source>
        <dbReference type="ARBA" id="ARBA00022485"/>
    </source>
</evidence>
<accession>A0A9D1P9M5</accession>
<organism evidence="10 11">
    <name type="scientific">Candidatus Ornithocaccomicrobium faecavium</name>
    <dbReference type="NCBI Taxonomy" id="2840890"/>
    <lineage>
        <taxon>Bacteria</taxon>
        <taxon>Bacillati</taxon>
        <taxon>Bacillota</taxon>
        <taxon>Clostridia</taxon>
        <taxon>Candidatus Ornithocaccomicrobium</taxon>
    </lineage>
</organism>
<dbReference type="PROSITE" id="PS51918">
    <property type="entry name" value="RADICAL_SAM"/>
    <property type="match status" value="1"/>
</dbReference>
<keyword evidence="6" id="KW-0560">Oxidoreductase</keyword>
<dbReference type="CDD" id="cd01335">
    <property type="entry name" value="Radical_SAM"/>
    <property type="match status" value="1"/>
</dbReference>
<keyword evidence="3" id="KW-0004">4Fe-4S</keyword>
<dbReference type="Pfam" id="PF04055">
    <property type="entry name" value="Radical_SAM"/>
    <property type="match status" value="1"/>
</dbReference>
<dbReference type="PANTHER" id="PTHR30352:SF4">
    <property type="entry name" value="PYRUVATE FORMATE-LYASE 2-ACTIVATING ENZYME"/>
    <property type="match status" value="1"/>
</dbReference>
<evidence type="ECO:0000256" key="6">
    <source>
        <dbReference type="ARBA" id="ARBA00023002"/>
    </source>
</evidence>
<evidence type="ECO:0000256" key="2">
    <source>
        <dbReference type="ARBA" id="ARBA00009777"/>
    </source>
</evidence>
<dbReference type="AlphaFoldDB" id="A0A9D1P9M5"/>
<evidence type="ECO:0000313" key="10">
    <source>
        <dbReference type="EMBL" id="HIV29055.1"/>
    </source>
</evidence>
<reference evidence="10" key="1">
    <citation type="submission" date="2020-10" db="EMBL/GenBank/DDBJ databases">
        <authorList>
            <person name="Gilroy R."/>
        </authorList>
    </citation>
    <scope>NUCLEOTIDE SEQUENCE</scope>
    <source>
        <strain evidence="10">CHK183-6373</strain>
    </source>
</reference>
<dbReference type="InterPro" id="IPR013785">
    <property type="entry name" value="Aldolase_TIM"/>
</dbReference>
<dbReference type="InterPro" id="IPR007197">
    <property type="entry name" value="rSAM"/>
</dbReference>
<keyword evidence="4" id="KW-0949">S-adenosyl-L-methionine</keyword>
<evidence type="ECO:0000256" key="7">
    <source>
        <dbReference type="ARBA" id="ARBA00023004"/>
    </source>
</evidence>
<dbReference type="SFLD" id="SFLDG01066">
    <property type="entry name" value="organic_radical-activating_enz"/>
    <property type="match status" value="1"/>
</dbReference>
<dbReference type="GO" id="GO:0051539">
    <property type="term" value="F:4 iron, 4 sulfur cluster binding"/>
    <property type="evidence" value="ECO:0007669"/>
    <property type="project" value="UniProtKB-KW"/>
</dbReference>
<evidence type="ECO:0000256" key="1">
    <source>
        <dbReference type="ARBA" id="ARBA00001966"/>
    </source>
</evidence>
<dbReference type="Gene3D" id="3.20.20.70">
    <property type="entry name" value="Aldolase class I"/>
    <property type="match status" value="1"/>
</dbReference>
<dbReference type="PANTHER" id="PTHR30352">
    <property type="entry name" value="PYRUVATE FORMATE-LYASE-ACTIVATING ENZYME"/>
    <property type="match status" value="1"/>
</dbReference>
<comment type="cofactor">
    <cofactor evidence="1">
        <name>[4Fe-4S] cluster</name>
        <dbReference type="ChEBI" id="CHEBI:49883"/>
    </cofactor>
</comment>